<name>A0A0C9SJX8_PLICR</name>
<feature type="region of interest" description="Disordered" evidence="1">
    <location>
        <begin position="145"/>
        <end position="173"/>
    </location>
</feature>
<protein>
    <submittedName>
        <fullName evidence="2">Uncharacterized protein</fullName>
    </submittedName>
</protein>
<gene>
    <name evidence="2" type="ORF">PLICRDRAFT_181067</name>
</gene>
<evidence type="ECO:0000313" key="2">
    <source>
        <dbReference type="EMBL" id="KII82761.1"/>
    </source>
</evidence>
<keyword evidence="3" id="KW-1185">Reference proteome</keyword>
<reference evidence="2 3" key="1">
    <citation type="submission" date="2014-06" db="EMBL/GenBank/DDBJ databases">
        <title>Evolutionary Origins and Diversification of the Mycorrhizal Mutualists.</title>
        <authorList>
            <consortium name="DOE Joint Genome Institute"/>
            <consortium name="Mycorrhizal Genomics Consortium"/>
            <person name="Kohler A."/>
            <person name="Kuo A."/>
            <person name="Nagy L.G."/>
            <person name="Floudas D."/>
            <person name="Copeland A."/>
            <person name="Barry K.W."/>
            <person name="Cichocki N."/>
            <person name="Veneault-Fourrey C."/>
            <person name="LaButti K."/>
            <person name="Lindquist E.A."/>
            <person name="Lipzen A."/>
            <person name="Lundell T."/>
            <person name="Morin E."/>
            <person name="Murat C."/>
            <person name="Riley R."/>
            <person name="Ohm R."/>
            <person name="Sun H."/>
            <person name="Tunlid A."/>
            <person name="Henrissat B."/>
            <person name="Grigoriev I.V."/>
            <person name="Hibbett D.S."/>
            <person name="Martin F."/>
        </authorList>
    </citation>
    <scope>NUCLEOTIDE SEQUENCE [LARGE SCALE GENOMIC DNA]</scope>
    <source>
        <strain evidence="2 3">FD-325 SS-3</strain>
    </source>
</reference>
<dbReference type="HOGENOM" id="CLU_1548260_0_0_1"/>
<dbReference type="Proteomes" id="UP000053263">
    <property type="component" value="Unassembled WGS sequence"/>
</dbReference>
<evidence type="ECO:0000256" key="1">
    <source>
        <dbReference type="SAM" id="MobiDB-lite"/>
    </source>
</evidence>
<evidence type="ECO:0000313" key="3">
    <source>
        <dbReference type="Proteomes" id="UP000053263"/>
    </source>
</evidence>
<accession>A0A0C9SJX8</accession>
<dbReference type="EMBL" id="KN832680">
    <property type="protein sequence ID" value="KII82761.1"/>
    <property type="molecule type" value="Genomic_DNA"/>
</dbReference>
<organism evidence="2 3">
    <name type="scientific">Plicaturopsis crispa FD-325 SS-3</name>
    <dbReference type="NCBI Taxonomy" id="944288"/>
    <lineage>
        <taxon>Eukaryota</taxon>
        <taxon>Fungi</taxon>
        <taxon>Dikarya</taxon>
        <taxon>Basidiomycota</taxon>
        <taxon>Agaricomycotina</taxon>
        <taxon>Agaricomycetes</taxon>
        <taxon>Agaricomycetidae</taxon>
        <taxon>Amylocorticiales</taxon>
        <taxon>Amylocorticiaceae</taxon>
        <taxon>Plicatura</taxon>
        <taxon>Plicaturopsis crispa</taxon>
    </lineage>
</organism>
<dbReference type="AlphaFoldDB" id="A0A0C9SJX8"/>
<proteinExistence type="predicted"/>
<sequence>MYFPLRGKLASGRARHEPVRVSLKHGAQCSGCRVPSPDSRAKMQFPLCGKLASGRARHEPVRVSLKHGACVWDDRVHPRNVLSASRKIGQRAGEARARARIVEAWSTVFGVPRALFGLTPENVLSASRKIGQRAGEARARARLATSTQRNIQGTARRPRPTRKSLPVVVASLG</sequence>